<dbReference type="Gene3D" id="3.30.9.10">
    <property type="entry name" value="D-Amino Acid Oxidase, subunit A, domain 2"/>
    <property type="match status" value="1"/>
</dbReference>
<gene>
    <name evidence="2" type="ORF">SAMN05216219_1431</name>
</gene>
<protein>
    <submittedName>
        <fullName evidence="2">Glycine/D-amino acid oxidase</fullName>
    </submittedName>
</protein>
<organism evidence="2 3">
    <name type="scientific">Mycetocola miduiensis</name>
    <dbReference type="NCBI Taxonomy" id="995034"/>
    <lineage>
        <taxon>Bacteria</taxon>
        <taxon>Bacillati</taxon>
        <taxon>Actinomycetota</taxon>
        <taxon>Actinomycetes</taxon>
        <taxon>Micrococcales</taxon>
        <taxon>Microbacteriaceae</taxon>
        <taxon>Mycetocola</taxon>
    </lineage>
</organism>
<sequence>MSNIQGLSNTFANGGVSYWLRDSGRPSVRSALTGPIEVDVAIVGAGLTGLWTAYYLKQSDPTLTIAVLEQEFVGFGASGRNGGWMSAKPAGLFRHYAREGGHASAIALQREMFGAVDESVRVANAEGFGEHVDKDGLIHVATNPAQLTRMRSNLKSLRQNGWGDDDLFELSPAELSDRVRVRGALGAYWTPHCARVHPMHYVQGIAAAAERAGVRIYEGTTVTAISPHVVTTDKGEVGARNIVQAVEGYTSSLPGQRRRLLPMNSSMIVTERLSDSELDSVGWNGAELLGDMAHSFAYVQRTADGRIALGGRGVPYNFASSFDRDGKTAQKAIGQLATRLRELFPGLGRTRLHHSWSGVLGVPRDWSAAVTYDPAAGIATAGGYVGHGLSGTNLAARTVRDLILGEQTALTALPWVNHRARNWEMEPLRWIGASTLYSAYRFADRREYETANPRTHIAARIADAVSGR</sequence>
<evidence type="ECO:0000259" key="1">
    <source>
        <dbReference type="Pfam" id="PF01266"/>
    </source>
</evidence>
<proteinExistence type="predicted"/>
<evidence type="ECO:0000313" key="3">
    <source>
        <dbReference type="Proteomes" id="UP000198867"/>
    </source>
</evidence>
<dbReference type="GO" id="GO:0005737">
    <property type="term" value="C:cytoplasm"/>
    <property type="evidence" value="ECO:0007669"/>
    <property type="project" value="TreeGrafter"/>
</dbReference>
<dbReference type="PANTHER" id="PTHR13847">
    <property type="entry name" value="SARCOSINE DEHYDROGENASE-RELATED"/>
    <property type="match status" value="1"/>
</dbReference>
<evidence type="ECO:0000313" key="2">
    <source>
        <dbReference type="EMBL" id="SFN61349.1"/>
    </source>
</evidence>
<dbReference type="InterPro" id="IPR006076">
    <property type="entry name" value="FAD-dep_OxRdtase"/>
</dbReference>
<dbReference type="Gene3D" id="3.50.50.60">
    <property type="entry name" value="FAD/NAD(P)-binding domain"/>
    <property type="match status" value="1"/>
</dbReference>
<dbReference type="SUPFAM" id="SSF51905">
    <property type="entry name" value="FAD/NAD(P)-binding domain"/>
    <property type="match status" value="1"/>
</dbReference>
<dbReference type="STRING" id="995034.SAMN05216219_1431"/>
<dbReference type="RefSeq" id="WP_245762432.1">
    <property type="nucleotide sequence ID" value="NZ_FOVM01000003.1"/>
</dbReference>
<accession>A0A1I5AGK9</accession>
<dbReference type="Proteomes" id="UP000198867">
    <property type="component" value="Unassembled WGS sequence"/>
</dbReference>
<dbReference type="EMBL" id="FOVM01000003">
    <property type="protein sequence ID" value="SFN61349.1"/>
    <property type="molecule type" value="Genomic_DNA"/>
</dbReference>
<reference evidence="3" key="1">
    <citation type="submission" date="2016-10" db="EMBL/GenBank/DDBJ databases">
        <authorList>
            <person name="Varghese N."/>
            <person name="Submissions S."/>
        </authorList>
    </citation>
    <scope>NUCLEOTIDE SEQUENCE [LARGE SCALE GENOMIC DNA]</scope>
    <source>
        <strain evidence="3">CGMCC 1.11101</strain>
    </source>
</reference>
<dbReference type="InterPro" id="IPR036188">
    <property type="entry name" value="FAD/NAD-bd_sf"/>
</dbReference>
<name>A0A1I5AGK9_9MICO</name>
<dbReference type="PANTHER" id="PTHR13847:SF285">
    <property type="entry name" value="FAD DEPENDENT OXIDOREDUCTASE DOMAIN-CONTAINING PROTEIN"/>
    <property type="match status" value="1"/>
</dbReference>
<dbReference type="AlphaFoldDB" id="A0A1I5AGK9"/>
<keyword evidence="3" id="KW-1185">Reference proteome</keyword>
<feature type="domain" description="FAD dependent oxidoreductase" evidence="1">
    <location>
        <begin position="39"/>
        <end position="401"/>
    </location>
</feature>
<dbReference type="Pfam" id="PF01266">
    <property type="entry name" value="DAO"/>
    <property type="match status" value="1"/>
</dbReference>